<dbReference type="SUPFAM" id="SSF56112">
    <property type="entry name" value="Protein kinase-like (PK-like)"/>
    <property type="match status" value="1"/>
</dbReference>
<dbReference type="Pfam" id="PF01636">
    <property type="entry name" value="APH"/>
    <property type="match status" value="2"/>
</dbReference>
<dbReference type="InterPro" id="IPR011009">
    <property type="entry name" value="Kinase-like_dom_sf"/>
</dbReference>
<name>A0ABW1D4G1_9ACTN</name>
<dbReference type="Proteomes" id="UP001596058">
    <property type="component" value="Unassembled WGS sequence"/>
</dbReference>
<dbReference type="RefSeq" id="WP_379521068.1">
    <property type="nucleotide sequence ID" value="NZ_JBHSPA010000066.1"/>
</dbReference>
<dbReference type="InterPro" id="IPR002575">
    <property type="entry name" value="Aminoglycoside_PTrfase"/>
</dbReference>
<keyword evidence="3" id="KW-1185">Reference proteome</keyword>
<comment type="caution">
    <text evidence="2">The sequence shown here is derived from an EMBL/GenBank/DDBJ whole genome shotgun (WGS) entry which is preliminary data.</text>
</comment>
<evidence type="ECO:0000259" key="1">
    <source>
        <dbReference type="Pfam" id="PF01636"/>
    </source>
</evidence>
<evidence type="ECO:0000313" key="2">
    <source>
        <dbReference type="EMBL" id="MFC5831596.1"/>
    </source>
</evidence>
<feature type="domain" description="Aminoglycoside phosphotransferase" evidence="1">
    <location>
        <begin position="109"/>
        <end position="148"/>
    </location>
</feature>
<organism evidence="2 3">
    <name type="scientific">Nonomuraea insulae</name>
    <dbReference type="NCBI Taxonomy" id="1616787"/>
    <lineage>
        <taxon>Bacteria</taxon>
        <taxon>Bacillati</taxon>
        <taxon>Actinomycetota</taxon>
        <taxon>Actinomycetes</taxon>
        <taxon>Streptosporangiales</taxon>
        <taxon>Streptosporangiaceae</taxon>
        <taxon>Nonomuraea</taxon>
    </lineage>
</organism>
<feature type="domain" description="Aminoglycoside phosphotransferase" evidence="1">
    <location>
        <begin position="3"/>
        <end position="107"/>
    </location>
</feature>
<dbReference type="PANTHER" id="PTHR21310">
    <property type="entry name" value="AMINOGLYCOSIDE PHOSPHOTRANSFERASE-RELATED-RELATED"/>
    <property type="match status" value="1"/>
</dbReference>
<dbReference type="EMBL" id="JBHSPA010000066">
    <property type="protein sequence ID" value="MFC5831596.1"/>
    <property type="molecule type" value="Genomic_DNA"/>
</dbReference>
<evidence type="ECO:0000313" key="3">
    <source>
        <dbReference type="Proteomes" id="UP001596058"/>
    </source>
</evidence>
<gene>
    <name evidence="2" type="ORF">ACFPZ3_47775</name>
</gene>
<dbReference type="PANTHER" id="PTHR21310:SF40">
    <property type="entry name" value="AMINOGLYCOSIDE PHOSPHOTRANSFERASE DOMAIN-CONTAINING PROTEIN-RELATED"/>
    <property type="match status" value="1"/>
</dbReference>
<protein>
    <submittedName>
        <fullName evidence="2">Phosphotransferase</fullName>
    </submittedName>
</protein>
<proteinExistence type="predicted"/>
<reference evidence="3" key="1">
    <citation type="journal article" date="2019" name="Int. J. Syst. Evol. Microbiol.">
        <title>The Global Catalogue of Microorganisms (GCM) 10K type strain sequencing project: providing services to taxonomists for standard genome sequencing and annotation.</title>
        <authorList>
            <consortium name="The Broad Institute Genomics Platform"/>
            <consortium name="The Broad Institute Genome Sequencing Center for Infectious Disease"/>
            <person name="Wu L."/>
            <person name="Ma J."/>
        </authorList>
    </citation>
    <scope>NUCLEOTIDE SEQUENCE [LARGE SCALE GENOMIC DNA]</scope>
    <source>
        <strain evidence="3">CCUG 53903</strain>
    </source>
</reference>
<accession>A0ABW1D4G1</accession>
<dbReference type="Gene3D" id="3.90.1200.10">
    <property type="match status" value="1"/>
</dbReference>
<dbReference type="InterPro" id="IPR051678">
    <property type="entry name" value="AGP_Transferase"/>
</dbReference>
<sequence length="233" mass="24969">MELLGAGRSADVYAIGDGRVLRRYRWAIDVEAELAVMTYVAAHGYPVPEVYPGESGSTDLVMRRLTGPTMLHALFAGEIAPEEVGAILARLLLRLHEIPARTSGRPGDRILHLDLHPDNVMLTPDGPMVIDWANSREGDPALDYALSAVILAEVAVNPDLGIEEGVRPVLAALVARLGDALDVGEPLDLAKARRGENPTLSEREIGLLDEAVALVRKLRADQRQAPPAAASAT</sequence>